<sequence>MTLGIFSHALITRVPRHQKQTWQALGQLIGRIHRAYPELGRCLLANKTLTHIITISQATFDHFEHMGRVHTLLDHRQRVQRVIGLAGLALNALHDGRLASRLGRSIGRGRRLATLGRHQTRFAQRRLGKRAKRVASNGIDLMLFAHYHHTLCHTEHVVHTRRTLALCQSGSKFVD</sequence>
<accession>A0A3M7PE18</accession>
<dbReference type="Proteomes" id="UP000276133">
    <property type="component" value="Unassembled WGS sequence"/>
</dbReference>
<protein>
    <submittedName>
        <fullName evidence="1">Uncharacterized protein</fullName>
    </submittedName>
</protein>
<reference evidence="1 2" key="1">
    <citation type="journal article" date="2018" name="Sci. Rep.">
        <title>Genomic signatures of local adaptation to the degree of environmental predictability in rotifers.</title>
        <authorList>
            <person name="Franch-Gras L."/>
            <person name="Hahn C."/>
            <person name="Garcia-Roger E.M."/>
            <person name="Carmona M.J."/>
            <person name="Serra M."/>
            <person name="Gomez A."/>
        </authorList>
    </citation>
    <scope>NUCLEOTIDE SEQUENCE [LARGE SCALE GENOMIC DNA]</scope>
    <source>
        <strain evidence="1">HYR1</strain>
    </source>
</reference>
<evidence type="ECO:0000313" key="1">
    <source>
        <dbReference type="EMBL" id="RMZ97351.1"/>
    </source>
</evidence>
<proteinExistence type="predicted"/>
<name>A0A3M7PE18_BRAPC</name>
<comment type="caution">
    <text evidence="1">The sequence shown here is derived from an EMBL/GenBank/DDBJ whole genome shotgun (WGS) entry which is preliminary data.</text>
</comment>
<evidence type="ECO:0000313" key="2">
    <source>
        <dbReference type="Proteomes" id="UP000276133"/>
    </source>
</evidence>
<organism evidence="1 2">
    <name type="scientific">Brachionus plicatilis</name>
    <name type="common">Marine rotifer</name>
    <name type="synonym">Brachionus muelleri</name>
    <dbReference type="NCBI Taxonomy" id="10195"/>
    <lineage>
        <taxon>Eukaryota</taxon>
        <taxon>Metazoa</taxon>
        <taxon>Spiralia</taxon>
        <taxon>Gnathifera</taxon>
        <taxon>Rotifera</taxon>
        <taxon>Eurotatoria</taxon>
        <taxon>Monogononta</taxon>
        <taxon>Pseudotrocha</taxon>
        <taxon>Ploima</taxon>
        <taxon>Brachionidae</taxon>
        <taxon>Brachionus</taxon>
    </lineage>
</organism>
<dbReference type="EMBL" id="REGN01011463">
    <property type="protein sequence ID" value="RMZ97351.1"/>
    <property type="molecule type" value="Genomic_DNA"/>
</dbReference>
<dbReference type="AlphaFoldDB" id="A0A3M7PE18"/>
<gene>
    <name evidence="1" type="ORF">BpHYR1_053532</name>
</gene>
<keyword evidence="2" id="KW-1185">Reference proteome</keyword>